<dbReference type="GO" id="GO:0016651">
    <property type="term" value="F:oxidoreductase activity, acting on NAD(P)H"/>
    <property type="evidence" value="ECO:0007669"/>
    <property type="project" value="TreeGrafter"/>
</dbReference>
<accession>A0A1I4QEV8</accession>
<dbReference type="GO" id="GO:0070402">
    <property type="term" value="F:NADPH binding"/>
    <property type="evidence" value="ECO:0007669"/>
    <property type="project" value="TreeGrafter"/>
</dbReference>
<keyword evidence="5" id="KW-1185">Reference proteome</keyword>
<dbReference type="InterPro" id="IPR011032">
    <property type="entry name" value="GroES-like_sf"/>
</dbReference>
<dbReference type="Pfam" id="PF13602">
    <property type="entry name" value="ADH_zinc_N_2"/>
    <property type="match status" value="1"/>
</dbReference>
<evidence type="ECO:0000259" key="3">
    <source>
        <dbReference type="SMART" id="SM00829"/>
    </source>
</evidence>
<dbReference type="SUPFAM" id="SSF51735">
    <property type="entry name" value="NAD(P)-binding Rossmann-fold domains"/>
    <property type="match status" value="1"/>
</dbReference>
<keyword evidence="2" id="KW-0560">Oxidoreductase</keyword>
<dbReference type="Gene3D" id="3.90.180.10">
    <property type="entry name" value="Medium-chain alcohol dehydrogenases, catalytic domain"/>
    <property type="match status" value="1"/>
</dbReference>
<dbReference type="SMART" id="SM00829">
    <property type="entry name" value="PKS_ER"/>
    <property type="match status" value="1"/>
</dbReference>
<gene>
    <name evidence="4" type="ORF">SAMN05421721_10474</name>
</gene>
<dbReference type="PROSITE" id="PS01162">
    <property type="entry name" value="QOR_ZETA_CRYSTAL"/>
    <property type="match status" value="1"/>
</dbReference>
<feature type="domain" description="Enoyl reductase (ER)" evidence="3">
    <location>
        <begin position="10"/>
        <end position="329"/>
    </location>
</feature>
<sequence length="332" mass="34886">MRCVQMTAVGGPEVLRIADLPRPEPGPGQVRVHLAAAGVNPVDTKVRAKGLLDPQAALPAILGCDGAGTVDALGQGVTGIEPGQRVLFMNGGIGLAPGNYAEYATVDARFVVPIPEGVEDVEAAAMPLVAITAWEALFDRARLEAGEWVLIHGGAGGVGHVAIQLARQAGARVMTTVGDAEKAGIAQALGAEAVLRYREEDFVESARRRTGGEGVAVVLDTVGGETCTRSLHALATYGRLVSILALPGEMDWQYARLHNLSVAQEWMLSPMLLGREDHRLHQTAILGECAARMADGRLELLVAGTYPLEQAAEAHRRLEAGGMRGKLVLIPG</sequence>
<dbReference type="InterPro" id="IPR036291">
    <property type="entry name" value="NAD(P)-bd_dom_sf"/>
</dbReference>
<dbReference type="AlphaFoldDB" id="A0A1I4QEV8"/>
<reference evidence="4 5" key="1">
    <citation type="submission" date="2016-10" db="EMBL/GenBank/DDBJ databases">
        <authorList>
            <person name="de Groot N.N."/>
        </authorList>
    </citation>
    <scope>NUCLEOTIDE SEQUENCE [LARGE SCALE GENOMIC DNA]</scope>
    <source>
        <strain evidence="4 5">DSM 4180</strain>
    </source>
</reference>
<dbReference type="InterPro" id="IPR020843">
    <property type="entry name" value="ER"/>
</dbReference>
<protein>
    <submittedName>
        <fullName evidence="4">NADPH2:quinone reductase</fullName>
    </submittedName>
</protein>
<dbReference type="InterPro" id="IPR013154">
    <property type="entry name" value="ADH-like_N"/>
</dbReference>
<dbReference type="InterPro" id="IPR002364">
    <property type="entry name" value="Quin_OxRdtase/zeta-crystal_CS"/>
</dbReference>
<dbReference type="OrthoDB" id="9785812at2"/>
<dbReference type="SUPFAM" id="SSF50129">
    <property type="entry name" value="GroES-like"/>
    <property type="match status" value="1"/>
</dbReference>
<evidence type="ECO:0000256" key="2">
    <source>
        <dbReference type="ARBA" id="ARBA00023002"/>
    </source>
</evidence>
<dbReference type="Pfam" id="PF08240">
    <property type="entry name" value="ADH_N"/>
    <property type="match status" value="1"/>
</dbReference>
<proteinExistence type="predicted"/>
<dbReference type="Gene3D" id="3.40.50.720">
    <property type="entry name" value="NAD(P)-binding Rossmann-like Domain"/>
    <property type="match status" value="1"/>
</dbReference>
<name>A0A1I4QEV8_ECTMO</name>
<evidence type="ECO:0000313" key="5">
    <source>
        <dbReference type="Proteomes" id="UP000199556"/>
    </source>
</evidence>
<evidence type="ECO:0000256" key="1">
    <source>
        <dbReference type="ARBA" id="ARBA00022857"/>
    </source>
</evidence>
<dbReference type="STRING" id="195064.SAMN05421721_10474"/>
<keyword evidence="1" id="KW-0521">NADP</keyword>
<dbReference type="EMBL" id="FOUO01000004">
    <property type="protein sequence ID" value="SFM38316.1"/>
    <property type="molecule type" value="Genomic_DNA"/>
</dbReference>
<dbReference type="GO" id="GO:0008270">
    <property type="term" value="F:zinc ion binding"/>
    <property type="evidence" value="ECO:0007669"/>
    <property type="project" value="InterPro"/>
</dbReference>
<dbReference type="Proteomes" id="UP000199556">
    <property type="component" value="Unassembled WGS sequence"/>
</dbReference>
<evidence type="ECO:0000313" key="4">
    <source>
        <dbReference type="EMBL" id="SFM38316.1"/>
    </source>
</evidence>
<dbReference type="PANTHER" id="PTHR48106">
    <property type="entry name" value="QUINONE OXIDOREDUCTASE PIG3-RELATED"/>
    <property type="match status" value="1"/>
</dbReference>
<organism evidence="4 5">
    <name type="scientific">Ectothiorhodospira mobilis</name>
    <dbReference type="NCBI Taxonomy" id="195064"/>
    <lineage>
        <taxon>Bacteria</taxon>
        <taxon>Pseudomonadati</taxon>
        <taxon>Pseudomonadota</taxon>
        <taxon>Gammaproteobacteria</taxon>
        <taxon>Chromatiales</taxon>
        <taxon>Ectothiorhodospiraceae</taxon>
        <taxon>Ectothiorhodospira</taxon>
    </lineage>
</organism>